<feature type="transmembrane region" description="Helical" evidence="5">
    <location>
        <begin position="106"/>
        <end position="127"/>
    </location>
</feature>
<dbReference type="Pfam" id="PF02656">
    <property type="entry name" value="DUF202"/>
    <property type="match status" value="1"/>
</dbReference>
<dbReference type="RefSeq" id="WP_055662971.1">
    <property type="nucleotide sequence ID" value="NZ_CYPR01000085.1"/>
</dbReference>
<evidence type="ECO:0000256" key="1">
    <source>
        <dbReference type="ARBA" id="ARBA00004127"/>
    </source>
</evidence>
<keyword evidence="4 5" id="KW-0472">Membrane</keyword>
<evidence type="ECO:0000256" key="2">
    <source>
        <dbReference type="ARBA" id="ARBA00022692"/>
    </source>
</evidence>
<keyword evidence="2 5" id="KW-0812">Transmembrane</keyword>
<dbReference type="OrthoDB" id="582337at2"/>
<name>A0A0M7B7B7_9RHOB</name>
<gene>
    <name evidence="7" type="ORF">JSE7799_01384</name>
</gene>
<evidence type="ECO:0000259" key="6">
    <source>
        <dbReference type="Pfam" id="PF02656"/>
    </source>
</evidence>
<comment type="subcellular location">
    <subcellularLocation>
        <location evidence="1">Endomembrane system</location>
        <topology evidence="1">Multi-pass membrane protein</topology>
    </subcellularLocation>
</comment>
<dbReference type="GO" id="GO:0012505">
    <property type="term" value="C:endomembrane system"/>
    <property type="evidence" value="ECO:0007669"/>
    <property type="project" value="UniProtKB-SubCell"/>
</dbReference>
<evidence type="ECO:0000256" key="4">
    <source>
        <dbReference type="ARBA" id="ARBA00023136"/>
    </source>
</evidence>
<organism evidence="7 8">
    <name type="scientific">Jannaschia seosinensis</name>
    <dbReference type="NCBI Taxonomy" id="313367"/>
    <lineage>
        <taxon>Bacteria</taxon>
        <taxon>Pseudomonadati</taxon>
        <taxon>Pseudomonadota</taxon>
        <taxon>Alphaproteobacteria</taxon>
        <taxon>Rhodobacterales</taxon>
        <taxon>Roseobacteraceae</taxon>
        <taxon>Jannaschia</taxon>
    </lineage>
</organism>
<evidence type="ECO:0000313" key="8">
    <source>
        <dbReference type="Proteomes" id="UP000049455"/>
    </source>
</evidence>
<accession>A0A0M7B7B7</accession>
<dbReference type="EMBL" id="CYPR01000085">
    <property type="protein sequence ID" value="CUH38266.1"/>
    <property type="molecule type" value="Genomic_DNA"/>
</dbReference>
<dbReference type="Proteomes" id="UP000049455">
    <property type="component" value="Unassembled WGS sequence"/>
</dbReference>
<protein>
    <submittedName>
        <fullName evidence="7">Putative membrane protein</fullName>
    </submittedName>
</protein>
<dbReference type="AlphaFoldDB" id="A0A0M7B7B7"/>
<evidence type="ECO:0000256" key="5">
    <source>
        <dbReference type="SAM" id="Phobius"/>
    </source>
</evidence>
<feature type="transmembrane region" description="Helical" evidence="5">
    <location>
        <begin position="36"/>
        <end position="57"/>
    </location>
</feature>
<sequence>MTDRSNEDTTQIKTDWAEWRTDWAEDRTVLANERTFAGWMRTGMAAIAISVGLHAVFPEAEPVWILKAVSTLFIAASLVIFWSAWRNSKKGQVRLNTHDTERQDGKTFGLLSSMFSLGAVTVCAVLWSL</sequence>
<feature type="transmembrane region" description="Helical" evidence="5">
    <location>
        <begin position="63"/>
        <end position="85"/>
    </location>
</feature>
<dbReference type="InterPro" id="IPR003807">
    <property type="entry name" value="DUF202"/>
</dbReference>
<keyword evidence="3 5" id="KW-1133">Transmembrane helix</keyword>
<keyword evidence="8" id="KW-1185">Reference proteome</keyword>
<evidence type="ECO:0000256" key="3">
    <source>
        <dbReference type="ARBA" id="ARBA00022989"/>
    </source>
</evidence>
<feature type="domain" description="DUF202" evidence="6">
    <location>
        <begin position="27"/>
        <end position="87"/>
    </location>
</feature>
<reference evidence="7 8" key="1">
    <citation type="submission" date="2015-09" db="EMBL/GenBank/DDBJ databases">
        <authorList>
            <person name="Jackson K.R."/>
            <person name="Lunt B.L."/>
            <person name="Fisher J.N.B."/>
            <person name="Gardner A.V."/>
            <person name="Bailey M.E."/>
            <person name="Deus L.M."/>
            <person name="Earl A.S."/>
            <person name="Gibby P.D."/>
            <person name="Hartmann K.A."/>
            <person name="Liu J.E."/>
            <person name="Manci A.M."/>
            <person name="Nielsen D.A."/>
            <person name="Solomon M.B."/>
            <person name="Breakwell D.P."/>
            <person name="Burnett S.H."/>
            <person name="Grose J.H."/>
        </authorList>
    </citation>
    <scope>NUCLEOTIDE SEQUENCE [LARGE SCALE GENOMIC DNA]</scope>
    <source>
        <strain evidence="7 8">CECT 7799</strain>
    </source>
</reference>
<evidence type="ECO:0000313" key="7">
    <source>
        <dbReference type="EMBL" id="CUH38266.1"/>
    </source>
</evidence>
<proteinExistence type="predicted"/>
<dbReference type="STRING" id="313367.JSE7799_01384"/>